<feature type="compositionally biased region" description="Polar residues" evidence="1">
    <location>
        <begin position="7"/>
        <end position="33"/>
    </location>
</feature>
<dbReference type="Proteomes" id="UP000324748">
    <property type="component" value="Unassembled WGS sequence"/>
</dbReference>
<keyword evidence="4" id="KW-1185">Reference proteome</keyword>
<accession>A0A5B0Q0E6</accession>
<dbReference type="AlphaFoldDB" id="A0A5B0Q0E6"/>
<reference evidence="4 5" key="1">
    <citation type="submission" date="2019-05" db="EMBL/GenBank/DDBJ databases">
        <title>Emergence of the Ug99 lineage of the wheat stem rust pathogen through somatic hybridization.</title>
        <authorList>
            <person name="Li F."/>
            <person name="Upadhyaya N.M."/>
            <person name="Sperschneider J."/>
            <person name="Matny O."/>
            <person name="Nguyen-Phuc H."/>
            <person name="Mago R."/>
            <person name="Raley C."/>
            <person name="Miller M.E."/>
            <person name="Silverstein K.A.T."/>
            <person name="Henningsen E."/>
            <person name="Hirsch C.D."/>
            <person name="Visser B."/>
            <person name="Pretorius Z.A."/>
            <person name="Steffenson B.J."/>
            <person name="Schwessinger B."/>
            <person name="Dodds P.N."/>
            <person name="Figueroa M."/>
        </authorList>
    </citation>
    <scope>NUCLEOTIDE SEQUENCE [LARGE SCALE GENOMIC DNA]</scope>
    <source>
        <strain evidence="2">21-0</strain>
        <strain evidence="3 5">Ug99</strain>
    </source>
</reference>
<sequence>MAALRNNFRQTVGSQFLSSRQETTPRNADSGSGPNRCHCAMQTAEDGPTAAIAQCRQRKTGRRPGLTLVLRRKNCRRRLPTPPAMRHWSTGTPGVIADHSP</sequence>
<feature type="region of interest" description="Disordered" evidence="1">
    <location>
        <begin position="74"/>
        <end position="101"/>
    </location>
</feature>
<evidence type="ECO:0000313" key="5">
    <source>
        <dbReference type="Proteomes" id="UP000325313"/>
    </source>
</evidence>
<dbReference type="EMBL" id="VSWC01000040">
    <property type="protein sequence ID" value="KAA1106543.1"/>
    <property type="molecule type" value="Genomic_DNA"/>
</dbReference>
<name>A0A5B0Q0E6_PUCGR</name>
<proteinExistence type="predicted"/>
<gene>
    <name evidence="2" type="ORF">PGT21_036014</name>
    <name evidence="3" type="ORF">PGTUg99_021509</name>
</gene>
<protein>
    <submittedName>
        <fullName evidence="2">Uncharacterized protein</fullName>
    </submittedName>
</protein>
<evidence type="ECO:0000313" key="3">
    <source>
        <dbReference type="EMBL" id="KAA1126259.1"/>
    </source>
</evidence>
<evidence type="ECO:0000313" key="4">
    <source>
        <dbReference type="Proteomes" id="UP000324748"/>
    </source>
</evidence>
<organism evidence="2 4">
    <name type="scientific">Puccinia graminis f. sp. tritici</name>
    <dbReference type="NCBI Taxonomy" id="56615"/>
    <lineage>
        <taxon>Eukaryota</taxon>
        <taxon>Fungi</taxon>
        <taxon>Dikarya</taxon>
        <taxon>Basidiomycota</taxon>
        <taxon>Pucciniomycotina</taxon>
        <taxon>Pucciniomycetes</taxon>
        <taxon>Pucciniales</taxon>
        <taxon>Pucciniaceae</taxon>
        <taxon>Puccinia</taxon>
    </lineage>
</organism>
<evidence type="ECO:0000313" key="2">
    <source>
        <dbReference type="EMBL" id="KAA1106543.1"/>
    </source>
</evidence>
<feature type="region of interest" description="Disordered" evidence="1">
    <location>
        <begin position="1"/>
        <end position="37"/>
    </location>
</feature>
<dbReference type="EMBL" id="VDEP01000172">
    <property type="protein sequence ID" value="KAA1126259.1"/>
    <property type="molecule type" value="Genomic_DNA"/>
</dbReference>
<dbReference type="Proteomes" id="UP000325313">
    <property type="component" value="Unassembled WGS sequence"/>
</dbReference>
<evidence type="ECO:0000256" key="1">
    <source>
        <dbReference type="SAM" id="MobiDB-lite"/>
    </source>
</evidence>
<comment type="caution">
    <text evidence="2">The sequence shown here is derived from an EMBL/GenBank/DDBJ whole genome shotgun (WGS) entry which is preliminary data.</text>
</comment>